<sequence length="82" mass="9358">MNEDILRDLYERMGRLEAKIDDIRTIRETADSAFRLAEKAMIKAEDNESDINKLSSTLKWTTGTILTALIPLVLFVLGKIFN</sequence>
<evidence type="ECO:0000313" key="2">
    <source>
        <dbReference type="EMBL" id="OAO83359.1"/>
    </source>
</evidence>
<dbReference type="EMBL" id="LUCQ01000001">
    <property type="protein sequence ID" value="OAO83359.1"/>
    <property type="molecule type" value="Genomic_DNA"/>
</dbReference>
<accession>A0A178TPG5</accession>
<feature type="transmembrane region" description="Helical" evidence="1">
    <location>
        <begin position="60"/>
        <end position="81"/>
    </location>
</feature>
<comment type="caution">
    <text evidence="2">The sequence shown here is derived from an EMBL/GenBank/DDBJ whole genome shotgun (WGS) entry which is preliminary data.</text>
</comment>
<protein>
    <recommendedName>
        <fullName evidence="4">Holin</fullName>
    </recommendedName>
</protein>
<gene>
    <name evidence="2" type="ORF">TAF16_0013</name>
</gene>
<reference evidence="2 3" key="1">
    <citation type="submission" date="2016-03" db="EMBL/GenBank/DDBJ databases">
        <title>Spore heat resistance.</title>
        <authorList>
            <person name="Boekhorst J."/>
            <person name="Berendsen E.M."/>
            <person name="Wells-Bennik M.H."/>
            <person name="Kuipers O.P."/>
        </authorList>
    </citation>
    <scope>NUCLEOTIDE SEQUENCE [LARGE SCALE GENOMIC DNA]</scope>
    <source>
        <strain evidence="2 3">AF16</strain>
    </source>
</reference>
<dbReference type="RefSeq" id="WP_081254011.1">
    <property type="nucleotide sequence ID" value="NZ_JABJUV010000022.1"/>
</dbReference>
<dbReference type="AlphaFoldDB" id="A0A178TPG5"/>
<dbReference type="PATRIC" id="fig|33934.7.peg.1500"/>
<dbReference type="InterPro" id="IPR019715">
    <property type="entry name" value="Haemolysin_XhlA"/>
</dbReference>
<name>A0A178TPG5_9BACL</name>
<proteinExistence type="predicted"/>
<keyword evidence="1" id="KW-1133">Transmembrane helix</keyword>
<evidence type="ECO:0000313" key="3">
    <source>
        <dbReference type="Proteomes" id="UP000078336"/>
    </source>
</evidence>
<evidence type="ECO:0008006" key="4">
    <source>
        <dbReference type="Google" id="ProtNLM"/>
    </source>
</evidence>
<keyword evidence="1" id="KW-0812">Transmembrane</keyword>
<evidence type="ECO:0000256" key="1">
    <source>
        <dbReference type="SAM" id="Phobius"/>
    </source>
</evidence>
<dbReference type="OrthoDB" id="2186744at2"/>
<keyword evidence="3" id="KW-1185">Reference proteome</keyword>
<organism evidence="2 3">
    <name type="scientific">Anoxybacillus flavithermus</name>
    <dbReference type="NCBI Taxonomy" id="33934"/>
    <lineage>
        <taxon>Bacteria</taxon>
        <taxon>Bacillati</taxon>
        <taxon>Bacillota</taxon>
        <taxon>Bacilli</taxon>
        <taxon>Bacillales</taxon>
        <taxon>Anoxybacillaceae</taxon>
        <taxon>Anoxybacillus</taxon>
    </lineage>
</organism>
<dbReference type="Proteomes" id="UP000078336">
    <property type="component" value="Unassembled WGS sequence"/>
</dbReference>
<dbReference type="Pfam" id="PF10779">
    <property type="entry name" value="XhlA"/>
    <property type="match status" value="1"/>
</dbReference>
<keyword evidence="1" id="KW-0472">Membrane</keyword>